<evidence type="ECO:0008006" key="4">
    <source>
        <dbReference type="Google" id="ProtNLM"/>
    </source>
</evidence>
<dbReference type="SUPFAM" id="SSF53300">
    <property type="entry name" value="vWA-like"/>
    <property type="match status" value="1"/>
</dbReference>
<comment type="caution">
    <text evidence="2">The sequence shown here is derived from an EMBL/GenBank/DDBJ whole genome shotgun (WGS) entry which is preliminary data.</text>
</comment>
<evidence type="ECO:0000256" key="1">
    <source>
        <dbReference type="SAM" id="Phobius"/>
    </source>
</evidence>
<keyword evidence="1" id="KW-1133">Transmembrane helix</keyword>
<sequence>MMLNRSSKQHHDDPLAQPVGPNVGRAAALLRGDEGAVAVIFAICGSMMIASLCIALDTIDGGMTQSRMQSALDVATLSAGVDLKHGAGLSVAQWQKDARAYYNANMPIGYMSLTMPDSGFSATLSGSPATGETIQLSAAGTLKLIAPVVVPGTSGSGSGSGGQTLPTTTPMAANNTALYLPQSTLELAMVLDNTGSMADPASSDSSQGSKIEGLRTAANALVSQIFAQSGNNSYIGLVPFTTMVNVGTSLLPTGSWITPAANDPNSYNSTGISMMVQPSVTGSGWGGCPVEPRVGSARNLYPLAYAPASSPGFTPFYYNVPKAGFKITNYSAVAKDTSCPVANVNTVMNVPLTYQIYGSPSCGTSMPATIYNSWFQPPATGNNAPAMTTWDQNGNSYYSNERPCHIQPMLFLTQNQTTLAAAINQMTANGSTIIPTGLLWGWRMVSSAWSPQVSSSNGWVSSDPNLPRPEATTQGLQRVVIVLTDGENDPGGASGIMPSPSFNGLSGVGNSALTAPTVGLPNGSTTSVADINTFQLAVCTAMKNDGITIYSITFGTYGTDTTSVQAQQTMQNCASPGNYYHAPTNAALTAIFQQIAGNLGVLRLTQ</sequence>
<dbReference type="Proteomes" id="UP000214720">
    <property type="component" value="Unassembled WGS sequence"/>
</dbReference>
<dbReference type="InterPro" id="IPR036465">
    <property type="entry name" value="vWFA_dom_sf"/>
</dbReference>
<feature type="transmembrane region" description="Helical" evidence="1">
    <location>
        <begin position="36"/>
        <end position="59"/>
    </location>
</feature>
<evidence type="ECO:0000313" key="2">
    <source>
        <dbReference type="EMBL" id="OXC80092.1"/>
    </source>
</evidence>
<keyword evidence="1" id="KW-0812">Transmembrane</keyword>
<name>A0A226X9D7_CABSO</name>
<reference evidence="3" key="1">
    <citation type="submission" date="2017-01" db="EMBL/GenBank/DDBJ databases">
        <title>Genome Analysis of Deinococcus marmoris KOPRI26562.</title>
        <authorList>
            <person name="Kim J.H."/>
            <person name="Oh H.-M."/>
        </authorList>
    </citation>
    <scope>NUCLEOTIDE SEQUENCE [LARGE SCALE GENOMIC DNA]</scope>
    <source>
        <strain evidence="3">PAMC 26633</strain>
    </source>
</reference>
<evidence type="ECO:0000313" key="3">
    <source>
        <dbReference type="Proteomes" id="UP000214720"/>
    </source>
</evidence>
<dbReference type="EMBL" id="MTHB01000024">
    <property type="protein sequence ID" value="OXC80092.1"/>
    <property type="molecule type" value="Genomic_DNA"/>
</dbReference>
<keyword evidence="1" id="KW-0472">Membrane</keyword>
<accession>A0A226X9D7</accession>
<gene>
    <name evidence="2" type="ORF">BSU04_03520</name>
</gene>
<dbReference type="Gene3D" id="3.40.50.410">
    <property type="entry name" value="von Willebrand factor, type A domain"/>
    <property type="match status" value="1"/>
</dbReference>
<proteinExistence type="predicted"/>
<dbReference type="AlphaFoldDB" id="A0A226X9D7"/>
<organism evidence="2 3">
    <name type="scientific">Caballeronia sordidicola</name>
    <name type="common">Burkholderia sordidicola</name>
    <dbReference type="NCBI Taxonomy" id="196367"/>
    <lineage>
        <taxon>Bacteria</taxon>
        <taxon>Pseudomonadati</taxon>
        <taxon>Pseudomonadota</taxon>
        <taxon>Betaproteobacteria</taxon>
        <taxon>Burkholderiales</taxon>
        <taxon>Burkholderiaceae</taxon>
        <taxon>Caballeronia</taxon>
    </lineage>
</organism>
<protein>
    <recommendedName>
        <fullName evidence="4">Flp pilus assembly protein TadG</fullName>
    </recommendedName>
</protein>